<dbReference type="PANTHER" id="PTHR43401:SF2">
    <property type="entry name" value="L-THREONINE 3-DEHYDROGENASE"/>
    <property type="match status" value="1"/>
</dbReference>
<comment type="cofactor">
    <cofactor evidence="1">
        <name>Zn(2+)</name>
        <dbReference type="ChEBI" id="CHEBI:29105"/>
    </cofactor>
</comment>
<feature type="domain" description="Alcohol dehydrogenase-like N-terminal" evidence="6">
    <location>
        <begin position="24"/>
        <end position="131"/>
    </location>
</feature>
<dbReference type="InterPro" id="IPR036291">
    <property type="entry name" value="NAD(P)-bd_dom_sf"/>
</dbReference>
<feature type="domain" description="Glucose dehydrogenase C-terminal" evidence="7">
    <location>
        <begin position="136"/>
        <end position="268"/>
    </location>
</feature>
<dbReference type="InterPro" id="IPR013154">
    <property type="entry name" value="ADH-like_N"/>
</dbReference>
<dbReference type="Proteomes" id="UP000239867">
    <property type="component" value="Chromosome"/>
</dbReference>
<dbReference type="SUPFAM" id="SSF51735">
    <property type="entry name" value="NAD(P)-binding Rossmann-fold domains"/>
    <property type="match status" value="1"/>
</dbReference>
<evidence type="ECO:0000313" key="8">
    <source>
        <dbReference type="EMBL" id="AVD70970.1"/>
    </source>
</evidence>
<dbReference type="Gene3D" id="3.90.180.10">
    <property type="entry name" value="Medium-chain alcohol dehydrogenases, catalytic domain"/>
    <property type="match status" value="1"/>
</dbReference>
<evidence type="ECO:0000256" key="1">
    <source>
        <dbReference type="ARBA" id="ARBA00001947"/>
    </source>
</evidence>
<evidence type="ECO:0000256" key="5">
    <source>
        <dbReference type="SAM" id="Phobius"/>
    </source>
</evidence>
<dbReference type="InterPro" id="IPR031640">
    <property type="entry name" value="Glu_dehyd_C"/>
</dbReference>
<keyword evidence="4" id="KW-0560">Oxidoreductase</keyword>
<keyword evidence="5" id="KW-0812">Transmembrane</keyword>
<dbReference type="KEGG" id="deo:CAY53_05315"/>
<proteinExistence type="predicted"/>
<evidence type="ECO:0000313" key="9">
    <source>
        <dbReference type="Proteomes" id="UP000239867"/>
    </source>
</evidence>
<evidence type="ECO:0000256" key="4">
    <source>
        <dbReference type="ARBA" id="ARBA00023002"/>
    </source>
</evidence>
<dbReference type="Pfam" id="PF16912">
    <property type="entry name" value="Glu_dehyd_C"/>
    <property type="match status" value="1"/>
</dbReference>
<organism evidence="8 9">
    <name type="scientific">Desulfobulbus oralis</name>
    <dbReference type="NCBI Taxonomy" id="1986146"/>
    <lineage>
        <taxon>Bacteria</taxon>
        <taxon>Pseudomonadati</taxon>
        <taxon>Thermodesulfobacteriota</taxon>
        <taxon>Desulfobulbia</taxon>
        <taxon>Desulfobulbales</taxon>
        <taxon>Desulfobulbaceae</taxon>
        <taxon>Desulfobulbus</taxon>
    </lineage>
</organism>
<sequence>MKALVYKKPELMALEDYPDPVLASGEVIIKIESSGICGSDMHAYFGHDPRRMPGLVMGHEVSGVIHQSASPLYKPGKKVTVDPLITCGFCSYCRTGRDNLCENRTMIGMNRPGAYAEYMAIPAASVVPIPEDMPHRVAVLTEPAATVVHALSISEARMHRPVQEQQVLVIGGGAIGMLMALLLTSRGVRHVDLAETNALRRVSAAEHLPARIIDPVDTPPAESSYNFVVDAVGRKVTRDMAIQALKPNGVLMHMGLQDWSSEVDMRKITLAELIVLGTYTYSYADIQATVQALHDQVFGDLGWVEYQPLADGPGAFAMLARHKIRAAKIVLQP</sequence>
<dbReference type="Gene3D" id="3.40.50.720">
    <property type="entry name" value="NAD(P)-binding Rossmann-like Domain"/>
    <property type="match status" value="1"/>
</dbReference>
<evidence type="ECO:0000259" key="6">
    <source>
        <dbReference type="Pfam" id="PF08240"/>
    </source>
</evidence>
<keyword evidence="2" id="KW-0479">Metal-binding</keyword>
<feature type="transmembrane region" description="Helical" evidence="5">
    <location>
        <begin position="167"/>
        <end position="184"/>
    </location>
</feature>
<gene>
    <name evidence="8" type="ORF">CAY53_05315</name>
</gene>
<evidence type="ECO:0000259" key="7">
    <source>
        <dbReference type="Pfam" id="PF16912"/>
    </source>
</evidence>
<keyword evidence="3" id="KW-0862">Zinc</keyword>
<keyword evidence="5" id="KW-1133">Transmembrane helix</keyword>
<evidence type="ECO:0000256" key="3">
    <source>
        <dbReference type="ARBA" id="ARBA00022833"/>
    </source>
</evidence>
<dbReference type="PANTHER" id="PTHR43401">
    <property type="entry name" value="L-THREONINE 3-DEHYDROGENASE"/>
    <property type="match status" value="1"/>
</dbReference>
<keyword evidence="5" id="KW-0472">Membrane</keyword>
<dbReference type="AlphaFoldDB" id="A0A2L1GMP8"/>
<dbReference type="InterPro" id="IPR011032">
    <property type="entry name" value="GroES-like_sf"/>
</dbReference>
<name>A0A2L1GMP8_9BACT</name>
<dbReference type="EMBL" id="CP021255">
    <property type="protein sequence ID" value="AVD70970.1"/>
    <property type="molecule type" value="Genomic_DNA"/>
</dbReference>
<dbReference type="RefSeq" id="WP_017865925.1">
    <property type="nucleotide sequence ID" value="NZ_CP021255.1"/>
</dbReference>
<dbReference type="GO" id="GO:0016491">
    <property type="term" value="F:oxidoreductase activity"/>
    <property type="evidence" value="ECO:0007669"/>
    <property type="project" value="UniProtKB-KW"/>
</dbReference>
<evidence type="ECO:0000256" key="2">
    <source>
        <dbReference type="ARBA" id="ARBA00022723"/>
    </source>
</evidence>
<dbReference type="Pfam" id="PF08240">
    <property type="entry name" value="ADH_N"/>
    <property type="match status" value="1"/>
</dbReference>
<dbReference type="OrthoDB" id="9774952at2"/>
<keyword evidence="9" id="KW-1185">Reference proteome</keyword>
<dbReference type="SUPFAM" id="SSF50129">
    <property type="entry name" value="GroES-like"/>
    <property type="match status" value="1"/>
</dbReference>
<accession>A0A2L1GMP8</accession>
<protein>
    <submittedName>
        <fullName evidence="8">Galactitol-1-phosphate 5-dehydrogenase</fullName>
    </submittedName>
</protein>
<dbReference type="GO" id="GO:0046872">
    <property type="term" value="F:metal ion binding"/>
    <property type="evidence" value="ECO:0007669"/>
    <property type="project" value="UniProtKB-KW"/>
</dbReference>
<reference evidence="8 9" key="1">
    <citation type="journal article" date="2018" name="MBio">
        <title>Insights into the evolution of host association through the isolation and characterization of a novel human periodontal pathobiont, Desulfobulbus oralis.</title>
        <authorList>
            <person name="Cross K.L."/>
            <person name="Chirania P."/>
            <person name="Xiong W."/>
            <person name="Beall C.J."/>
            <person name="Elkins J.G."/>
            <person name="Giannone R.J."/>
            <person name="Griffen A.L."/>
            <person name="Guss A.M."/>
            <person name="Hettich R.L."/>
            <person name="Joshi S.S."/>
            <person name="Mokrzan E.M."/>
            <person name="Martin R.K."/>
            <person name="Zhulin I.B."/>
            <person name="Leys E.J."/>
            <person name="Podar M."/>
        </authorList>
    </citation>
    <scope>NUCLEOTIDE SEQUENCE [LARGE SCALE GENOMIC DNA]</scope>
    <source>
        <strain evidence="8 9">ORNL</strain>
    </source>
</reference>
<dbReference type="InterPro" id="IPR050129">
    <property type="entry name" value="Zn_alcohol_dh"/>
</dbReference>